<dbReference type="OrthoDB" id="9761531at2"/>
<dbReference type="SUPFAM" id="SSF56281">
    <property type="entry name" value="Metallo-hydrolase/oxidoreductase"/>
    <property type="match status" value="1"/>
</dbReference>
<protein>
    <submittedName>
        <fullName evidence="1">Metal-dependent hydrolase, beta-lactamase superfamily II</fullName>
    </submittedName>
</protein>
<gene>
    <name evidence="1" type="ORF">SAMN05421785_10821</name>
</gene>
<dbReference type="InterPro" id="IPR036866">
    <property type="entry name" value="RibonucZ/Hydroxyglut_hydro"/>
</dbReference>
<dbReference type="RefSeq" id="WP_076394175.1">
    <property type="nucleotide sequence ID" value="NZ_FTOV01000008.1"/>
</dbReference>
<sequence length="399" mass="45759">MNLLNSKISNPDIYVYIEEFNKKEKTVLIDFFDSNYYQVFTNEMGIEYNLDSPTMVMLNGYRYNIKEDTIYKINLDVIDFLRNNINLISQNENSFLIGFTINVENIETKIFGSSISVKKLDGYFNRYIDLSKFTFDIKGKLKVIIRNVGHGNWNEILSNDEVKIVFDAGASLNESKSNIRKIIDNRNIEYNNAKPILILSHWDKDHYHALLGMTDSELRNNFSAFICRSNKPNLTSRKLFSRIENALGIAKTYPISANVKNSKRGVVLFKNINPITDQIVLYNAEEHKDRNISGLVLSVKSKNNSVILSGDCHYGQISRDILPHLNFKHQHHLVVPHHGGKAGNYIYEIPKNVIPGRAIISSGKNSYGHPLKKNINLLKSNRYIVEQTILTNNDIIIQL</sequence>
<dbReference type="PANTHER" id="PTHR30619:SF1">
    <property type="entry name" value="RECOMBINATION PROTEIN 2"/>
    <property type="match status" value="1"/>
</dbReference>
<dbReference type="Proteomes" id="UP000185781">
    <property type="component" value="Unassembled WGS sequence"/>
</dbReference>
<accession>A0A1N7PY71</accession>
<keyword evidence="1" id="KW-0378">Hydrolase</keyword>
<proteinExistence type="predicted"/>
<organism evidence="1 2">
    <name type="scientific">Chryseobacterium gambrini</name>
    <dbReference type="NCBI Taxonomy" id="373672"/>
    <lineage>
        <taxon>Bacteria</taxon>
        <taxon>Pseudomonadati</taxon>
        <taxon>Bacteroidota</taxon>
        <taxon>Flavobacteriia</taxon>
        <taxon>Flavobacteriales</taxon>
        <taxon>Weeksellaceae</taxon>
        <taxon>Chryseobacterium group</taxon>
        <taxon>Chryseobacterium</taxon>
    </lineage>
</organism>
<name>A0A1N7PY71_9FLAO</name>
<dbReference type="PANTHER" id="PTHR30619">
    <property type="entry name" value="DNA INTERNALIZATION/COMPETENCE PROTEIN COMEC/REC2"/>
    <property type="match status" value="1"/>
</dbReference>
<dbReference type="Gene3D" id="3.60.15.10">
    <property type="entry name" value="Ribonuclease Z/Hydroxyacylglutathione hydrolase-like"/>
    <property type="match status" value="1"/>
</dbReference>
<reference evidence="1 2" key="1">
    <citation type="submission" date="2017-01" db="EMBL/GenBank/DDBJ databases">
        <authorList>
            <person name="Mah S.A."/>
            <person name="Swanson W.J."/>
            <person name="Moy G.W."/>
            <person name="Vacquier V.D."/>
        </authorList>
    </citation>
    <scope>NUCLEOTIDE SEQUENCE [LARGE SCALE GENOMIC DNA]</scope>
    <source>
        <strain evidence="1 2">DSM 18014</strain>
    </source>
</reference>
<dbReference type="STRING" id="373672.SAMN05421785_10821"/>
<dbReference type="GO" id="GO:0016787">
    <property type="term" value="F:hydrolase activity"/>
    <property type="evidence" value="ECO:0007669"/>
    <property type="project" value="UniProtKB-KW"/>
</dbReference>
<evidence type="ECO:0000313" key="2">
    <source>
        <dbReference type="Proteomes" id="UP000185781"/>
    </source>
</evidence>
<evidence type="ECO:0000313" key="1">
    <source>
        <dbReference type="EMBL" id="SIT15531.1"/>
    </source>
</evidence>
<dbReference type="InterPro" id="IPR052159">
    <property type="entry name" value="Competence_DNA_uptake"/>
</dbReference>
<dbReference type="AlphaFoldDB" id="A0A1N7PY71"/>
<dbReference type="EMBL" id="FTOV01000008">
    <property type="protein sequence ID" value="SIT15531.1"/>
    <property type="molecule type" value="Genomic_DNA"/>
</dbReference>